<dbReference type="AlphaFoldDB" id="F8P459"/>
<dbReference type="KEGG" id="sla:SERLADRAFT_416833"/>
<protein>
    <submittedName>
        <fullName evidence="2">Uncharacterized protein</fullName>
    </submittedName>
</protein>
<feature type="compositionally biased region" description="Polar residues" evidence="1">
    <location>
        <begin position="104"/>
        <end position="119"/>
    </location>
</feature>
<dbReference type="Proteomes" id="UP000008064">
    <property type="component" value="Unassembled WGS sequence"/>
</dbReference>
<organism>
    <name type="scientific">Serpula lacrymans var. lacrymans (strain S7.9)</name>
    <name type="common">Dry rot fungus</name>
    <dbReference type="NCBI Taxonomy" id="578457"/>
    <lineage>
        <taxon>Eukaryota</taxon>
        <taxon>Fungi</taxon>
        <taxon>Dikarya</taxon>
        <taxon>Basidiomycota</taxon>
        <taxon>Agaricomycotina</taxon>
        <taxon>Agaricomycetes</taxon>
        <taxon>Agaricomycetidae</taxon>
        <taxon>Boletales</taxon>
        <taxon>Coniophorineae</taxon>
        <taxon>Serpulaceae</taxon>
        <taxon>Serpula</taxon>
    </lineage>
</organism>
<feature type="region of interest" description="Disordered" evidence="1">
    <location>
        <begin position="1"/>
        <end position="20"/>
    </location>
</feature>
<gene>
    <name evidence="2" type="ORF">SERLADRAFT_416833</name>
</gene>
<dbReference type="GeneID" id="18813527"/>
<dbReference type="EMBL" id="GL945437">
    <property type="protein sequence ID" value="EGO22307.1"/>
    <property type="molecule type" value="Genomic_DNA"/>
</dbReference>
<proteinExistence type="predicted"/>
<dbReference type="RefSeq" id="XP_007320845.1">
    <property type="nucleotide sequence ID" value="XM_007320783.1"/>
</dbReference>
<reference evidence="2" key="1">
    <citation type="submission" date="2011-04" db="EMBL/GenBank/DDBJ databases">
        <title>Evolution of plant cell wall degrading machinery underlies the functional diversity of forest fungi.</title>
        <authorList>
            <consortium name="US DOE Joint Genome Institute (JGI-PGF)"/>
            <person name="Eastwood D.C."/>
            <person name="Floudas D."/>
            <person name="Binder M."/>
            <person name="Majcherczyk A."/>
            <person name="Schneider P."/>
            <person name="Aerts A."/>
            <person name="Asiegbu F.O."/>
            <person name="Baker S.E."/>
            <person name="Barry K."/>
            <person name="Bendiksby M."/>
            <person name="Blumentritt M."/>
            <person name="Coutinho P.M."/>
            <person name="Cullen D."/>
            <person name="Cullen D."/>
            <person name="Gathman A."/>
            <person name="Goodell B."/>
            <person name="Henrissat B."/>
            <person name="Ihrmark K."/>
            <person name="Kauserud H."/>
            <person name="Kohler A."/>
            <person name="LaButti K."/>
            <person name="Lapidus A."/>
            <person name="Lavin J.L."/>
            <person name="Lee Y.-H."/>
            <person name="Lindquist E."/>
            <person name="Lilly W."/>
            <person name="Lucas S."/>
            <person name="Morin E."/>
            <person name="Murat C."/>
            <person name="Oguiza J.A."/>
            <person name="Park J."/>
            <person name="Pisabarro A.G."/>
            <person name="Riley R."/>
            <person name="Rosling A."/>
            <person name="Salamov A."/>
            <person name="Schmidt O."/>
            <person name="Schmutz J."/>
            <person name="Skrede I."/>
            <person name="Stenlid J."/>
            <person name="Wiebenga A."/>
            <person name="Xie X."/>
            <person name="Kues U."/>
            <person name="Hibbett D.S."/>
            <person name="Hoffmeister D."/>
            <person name="Hogberg N."/>
            <person name="Martin F."/>
            <person name="Grigoriev I.V."/>
            <person name="Watkinson S.C."/>
        </authorList>
    </citation>
    <scope>NUCLEOTIDE SEQUENCE</scope>
    <source>
        <strain evidence="2">S7.9</strain>
    </source>
</reference>
<accession>F8P459</accession>
<sequence>MSTVMPFSTKKRKEPPSVTLHDFFAPKIPAKRVSGVRPSHASSYAKKEQAALRSTEVIFIDSDSDEETIQPNKKYKSHKVSDQNNSNGQFVDPLPEKKHRSHPSSKSATDNVSPDTPNNLTRVSAVLSKEGGGLLSLPSAQSSVPISFGQPSNLLQDRSLEPLEKTSCSNASFTSRVTPSLQYQRTKLDQLSEELSFGTPAVLLSSQSNTADLNQVPPKPGSWNEDADNFSFNKSWDVGLDKTVAESIHGYHVQREEVDCCFSAVQVDDINYSVTEKMKYGQKRQSLTSELVNTLKYQQVAIKHHFIKYYKGCL</sequence>
<evidence type="ECO:0000313" key="2">
    <source>
        <dbReference type="EMBL" id="EGO22307.1"/>
    </source>
</evidence>
<evidence type="ECO:0000256" key="1">
    <source>
        <dbReference type="SAM" id="MobiDB-lite"/>
    </source>
</evidence>
<name>F8P459_SERL9</name>
<dbReference type="HOGENOM" id="CLU_886133_0_0_1"/>
<feature type="region of interest" description="Disordered" evidence="1">
    <location>
        <begin position="30"/>
        <end position="119"/>
    </location>
</feature>